<evidence type="ECO:0000313" key="3">
    <source>
        <dbReference type="EMBL" id="JAG83062.1"/>
    </source>
</evidence>
<evidence type="ECO:0000256" key="2">
    <source>
        <dbReference type="SAM" id="MobiDB-lite"/>
    </source>
</evidence>
<feature type="region of interest" description="Disordered" evidence="2">
    <location>
        <begin position="294"/>
        <end position="313"/>
    </location>
</feature>
<dbReference type="AlphaFoldDB" id="A0A0C9RWF2"/>
<dbReference type="GeneID" id="105267638"/>
<sequence>MFDDEIVVIDDANEHRQADANFQWPIANLGGKVQTESEQKLPTCTYIDDHKISTETRCNRTSCSQNHLKSLCLVAEGISEDDNCICTRDWSTPRKSNTSVTMENIELESLVHPDDLDPRVIGDDVIESVSNWGASFSHGSGDDSSGEISAFCYTPERLVRSREYRILTPSPKYFFESSFEDGIASSPFNESRSKIPRFRIKLDDLIDSSKIGASQLEALLDSSAPEIRVPLSNRRIRRNRDHQIRQVVQTEVSPSKELLEIANRESPIRYETPEPASSSSSTYGYLCNSLGDHEKSSHSVDDTSGIQSNTWSESSSGFQTPVCSSELQTVSTICKCQRQSRGVITQVVTVLEGLSPTTLHPPDINYLIQDRFSPNLSTHDYLTRLALSIEAETDPESLKYDRTTEKDFNELRERLEQLQENSKDMYRDIGLLRIDFQCEERKLDNLLNETSRLHRDMSELRYLDDLLNLLRGELARISRRNWPFVLGHDDYDNEEINLVV</sequence>
<reference evidence="5" key="2">
    <citation type="submission" date="2025-04" db="UniProtKB">
        <authorList>
            <consortium name="RefSeq"/>
        </authorList>
    </citation>
    <scope>IDENTIFICATION</scope>
    <source>
        <strain evidence="5">USDA-PBARC FA_bdor</strain>
        <tissue evidence="5">Whole organism</tissue>
    </source>
</reference>
<reference evidence="3" key="1">
    <citation type="submission" date="2015-01" db="EMBL/GenBank/DDBJ databases">
        <title>Transcriptome Assembly of Fopius arisanus.</title>
        <authorList>
            <person name="Geib S."/>
        </authorList>
    </citation>
    <scope>NUCLEOTIDE SEQUENCE</scope>
</reference>
<evidence type="ECO:0000313" key="4">
    <source>
        <dbReference type="Proteomes" id="UP000694866"/>
    </source>
</evidence>
<feature type="coiled-coil region" evidence="1">
    <location>
        <begin position="401"/>
        <end position="428"/>
    </location>
</feature>
<accession>A0A0C9RWF2</accession>
<keyword evidence="4" id="KW-1185">Reference proteome</keyword>
<dbReference type="KEGG" id="fas:105267638"/>
<dbReference type="Proteomes" id="UP000694866">
    <property type="component" value="Unplaced"/>
</dbReference>
<protein>
    <submittedName>
        <fullName evidence="3">RpsO protein</fullName>
    </submittedName>
</protein>
<organism evidence="3">
    <name type="scientific">Fopius arisanus</name>
    <dbReference type="NCBI Taxonomy" id="64838"/>
    <lineage>
        <taxon>Eukaryota</taxon>
        <taxon>Metazoa</taxon>
        <taxon>Ecdysozoa</taxon>
        <taxon>Arthropoda</taxon>
        <taxon>Hexapoda</taxon>
        <taxon>Insecta</taxon>
        <taxon>Pterygota</taxon>
        <taxon>Neoptera</taxon>
        <taxon>Endopterygota</taxon>
        <taxon>Hymenoptera</taxon>
        <taxon>Apocrita</taxon>
        <taxon>Ichneumonoidea</taxon>
        <taxon>Braconidae</taxon>
        <taxon>Opiinae</taxon>
        <taxon>Fopius</taxon>
    </lineage>
</organism>
<proteinExistence type="predicted"/>
<name>A0A0C9RWF2_9HYME</name>
<evidence type="ECO:0000313" key="5">
    <source>
        <dbReference type="RefSeq" id="XP_011304927.1"/>
    </source>
</evidence>
<dbReference type="RefSeq" id="XP_011304927.1">
    <property type="nucleotide sequence ID" value="XM_011306625.1"/>
</dbReference>
<dbReference type="OrthoDB" id="7741006at2759"/>
<feature type="compositionally biased region" description="Polar residues" evidence="2">
    <location>
        <begin position="302"/>
        <end position="313"/>
    </location>
</feature>
<keyword evidence="1" id="KW-0175">Coiled coil</keyword>
<dbReference type="EMBL" id="GBYB01013295">
    <property type="protein sequence ID" value="JAG83062.1"/>
    <property type="molecule type" value="Transcribed_RNA"/>
</dbReference>
<evidence type="ECO:0000256" key="1">
    <source>
        <dbReference type="SAM" id="Coils"/>
    </source>
</evidence>
<gene>
    <name evidence="3" type="primary">rpsO</name>
    <name evidence="5" type="synonym">LOC105267638</name>
    <name evidence="3" type="ORF">g.13637</name>
</gene>
<accession>A0A9R1T952</accession>